<accession>A0A5A7NSQ6</accession>
<dbReference type="EC" id="1.1.1.1" evidence="2"/>
<name>A0A5A7NSQ6_9MICC</name>
<evidence type="ECO:0000256" key="5">
    <source>
        <dbReference type="ARBA" id="ARBA00023002"/>
    </source>
</evidence>
<comment type="caution">
    <text evidence="9">The sequence shown here is derived from an EMBL/GenBank/DDBJ whole genome shotgun (WGS) entry which is preliminary data.</text>
</comment>
<dbReference type="Pfam" id="PF08240">
    <property type="entry name" value="ADH_N"/>
    <property type="match status" value="1"/>
</dbReference>
<evidence type="ECO:0000259" key="8">
    <source>
        <dbReference type="Pfam" id="PF08240"/>
    </source>
</evidence>
<evidence type="ECO:0000313" key="10">
    <source>
        <dbReference type="Proteomes" id="UP000325307"/>
    </source>
</evidence>
<evidence type="ECO:0000256" key="4">
    <source>
        <dbReference type="ARBA" id="ARBA00022833"/>
    </source>
</evidence>
<dbReference type="EMBL" id="BKDJ01000013">
    <property type="protein sequence ID" value="GER23885.1"/>
    <property type="molecule type" value="Genomic_DNA"/>
</dbReference>
<evidence type="ECO:0000256" key="1">
    <source>
        <dbReference type="ARBA" id="ARBA00001947"/>
    </source>
</evidence>
<dbReference type="Proteomes" id="UP000325307">
    <property type="component" value="Unassembled WGS sequence"/>
</dbReference>
<keyword evidence="3" id="KW-0479">Metal-binding</keyword>
<evidence type="ECO:0000256" key="2">
    <source>
        <dbReference type="ARBA" id="ARBA00013190"/>
    </source>
</evidence>
<dbReference type="InterPro" id="IPR011032">
    <property type="entry name" value="GroES-like_sf"/>
</dbReference>
<keyword evidence="5" id="KW-0560">Oxidoreductase</keyword>
<dbReference type="Gene3D" id="3.40.50.720">
    <property type="entry name" value="NAD(P)-binding Rossmann-like Domain"/>
    <property type="match status" value="2"/>
</dbReference>
<dbReference type="GO" id="GO:0004022">
    <property type="term" value="F:alcohol dehydrogenase (NAD+) activity"/>
    <property type="evidence" value="ECO:0007669"/>
    <property type="project" value="UniProtKB-EC"/>
</dbReference>
<dbReference type="GO" id="GO:0005737">
    <property type="term" value="C:cytoplasm"/>
    <property type="evidence" value="ECO:0007669"/>
    <property type="project" value="TreeGrafter"/>
</dbReference>
<evidence type="ECO:0000256" key="3">
    <source>
        <dbReference type="ARBA" id="ARBA00022723"/>
    </source>
</evidence>
<organism evidence="9 10">
    <name type="scientific">Zafaria cholistanensis</name>
    <dbReference type="NCBI Taxonomy" id="1682741"/>
    <lineage>
        <taxon>Bacteria</taxon>
        <taxon>Bacillati</taxon>
        <taxon>Actinomycetota</taxon>
        <taxon>Actinomycetes</taxon>
        <taxon>Micrococcales</taxon>
        <taxon>Micrococcaceae</taxon>
        <taxon>Zafaria</taxon>
    </lineage>
</organism>
<comment type="cofactor">
    <cofactor evidence="1">
        <name>Zn(2+)</name>
        <dbReference type="ChEBI" id="CHEBI:29105"/>
    </cofactor>
</comment>
<sequence length="234" mass="24254">MRISVAASGVCHADIGTARTPGATPGHEIAGAGADAELGDGVARRRVGDWRVGDPGVAGWFGGSCRHCASCRRGGIVHCPDRKIPGLSCPGGWAESVTVPADALAHIPDGLDVFDTAPMGCAGVTTFNPLCHARLPVWGRVAVFGLRPHGRLTLIGVDGGCIHVLAGLVMNGQSIGGHLTGSAQDTEDAMAFALTYGIRLVAERLPLEYGNEAIGLIRSVAPRFRLVFDTTTTR</sequence>
<comment type="catalytic activity">
    <reaction evidence="7">
        <text>a primary alcohol + NAD(+) = an aldehyde + NADH + H(+)</text>
        <dbReference type="Rhea" id="RHEA:10736"/>
        <dbReference type="ChEBI" id="CHEBI:15378"/>
        <dbReference type="ChEBI" id="CHEBI:15734"/>
        <dbReference type="ChEBI" id="CHEBI:17478"/>
        <dbReference type="ChEBI" id="CHEBI:57540"/>
        <dbReference type="ChEBI" id="CHEBI:57945"/>
        <dbReference type="EC" id="1.1.1.1"/>
    </reaction>
</comment>
<keyword evidence="10" id="KW-1185">Reference proteome</keyword>
<dbReference type="GO" id="GO:0046872">
    <property type="term" value="F:metal ion binding"/>
    <property type="evidence" value="ECO:0007669"/>
    <property type="project" value="UniProtKB-KW"/>
</dbReference>
<dbReference type="Gene3D" id="3.90.180.10">
    <property type="entry name" value="Medium-chain alcohol dehydrogenases, catalytic domain"/>
    <property type="match status" value="2"/>
</dbReference>
<feature type="domain" description="Alcohol dehydrogenase-like N-terminal" evidence="8">
    <location>
        <begin position="2"/>
        <end position="109"/>
    </location>
</feature>
<keyword evidence="4" id="KW-0862">Zinc</keyword>
<comment type="catalytic activity">
    <reaction evidence="6">
        <text>a secondary alcohol + NAD(+) = a ketone + NADH + H(+)</text>
        <dbReference type="Rhea" id="RHEA:10740"/>
        <dbReference type="ChEBI" id="CHEBI:15378"/>
        <dbReference type="ChEBI" id="CHEBI:17087"/>
        <dbReference type="ChEBI" id="CHEBI:35681"/>
        <dbReference type="ChEBI" id="CHEBI:57540"/>
        <dbReference type="ChEBI" id="CHEBI:57945"/>
        <dbReference type="EC" id="1.1.1.1"/>
    </reaction>
</comment>
<dbReference type="InterPro" id="IPR013154">
    <property type="entry name" value="ADH-like_N"/>
</dbReference>
<proteinExistence type="predicted"/>
<reference evidence="9 10" key="1">
    <citation type="submission" date="2019-09" db="EMBL/GenBank/DDBJ databases">
        <title>Arthrobacter zafarii sp. nov., a moderately thermotolerant and halotolerant actinobacterium isolated from Cholistan desert soil of Pakistan.</title>
        <authorList>
            <person name="Amin A."/>
            <person name="Ahmed I."/>
            <person name="Khalid N."/>
            <person name="Schumann P."/>
            <person name="Busse H.J."/>
            <person name="Khan I.U."/>
            <person name="Li S."/>
            <person name="Li W.J."/>
        </authorList>
    </citation>
    <scope>NUCLEOTIDE SEQUENCE [LARGE SCALE GENOMIC DNA]</scope>
    <source>
        <strain evidence="9 10">NCCP-1664</strain>
    </source>
</reference>
<evidence type="ECO:0000256" key="6">
    <source>
        <dbReference type="ARBA" id="ARBA00049164"/>
    </source>
</evidence>
<evidence type="ECO:0000313" key="9">
    <source>
        <dbReference type="EMBL" id="GER23885.1"/>
    </source>
</evidence>
<gene>
    <name evidence="9" type="ORF">NCCP1664_23800</name>
</gene>
<protein>
    <recommendedName>
        <fullName evidence="2">alcohol dehydrogenase</fullName>
        <ecNumber evidence="2">1.1.1.1</ecNumber>
    </recommendedName>
</protein>
<evidence type="ECO:0000256" key="7">
    <source>
        <dbReference type="ARBA" id="ARBA00049243"/>
    </source>
</evidence>
<dbReference type="PANTHER" id="PTHR42940">
    <property type="entry name" value="ALCOHOL DEHYDROGENASE 1-RELATED"/>
    <property type="match status" value="1"/>
</dbReference>
<dbReference type="SUPFAM" id="SSF50129">
    <property type="entry name" value="GroES-like"/>
    <property type="match status" value="1"/>
</dbReference>
<dbReference type="AlphaFoldDB" id="A0A5A7NSQ6"/>
<dbReference type="PANTHER" id="PTHR42940:SF8">
    <property type="entry name" value="VACUOLAR PROTEIN SORTING-ASSOCIATED PROTEIN 11"/>
    <property type="match status" value="1"/>
</dbReference>